<dbReference type="SUPFAM" id="SSF47384">
    <property type="entry name" value="Homodimeric domain of signal transducing histidine kinase"/>
    <property type="match status" value="1"/>
</dbReference>
<dbReference type="EC" id="2.7.13.3" evidence="3"/>
<dbReference type="InterPro" id="IPR036890">
    <property type="entry name" value="HATPase_C_sf"/>
</dbReference>
<dbReference type="SMART" id="SM00388">
    <property type="entry name" value="HisKA"/>
    <property type="match status" value="1"/>
</dbReference>
<organism evidence="9 10">
    <name type="scientific">Ramlibacter aurantiacus</name>
    <dbReference type="NCBI Taxonomy" id="2801330"/>
    <lineage>
        <taxon>Bacteria</taxon>
        <taxon>Pseudomonadati</taxon>
        <taxon>Pseudomonadota</taxon>
        <taxon>Betaproteobacteria</taxon>
        <taxon>Burkholderiales</taxon>
        <taxon>Comamonadaceae</taxon>
        <taxon>Ramlibacter</taxon>
    </lineage>
</organism>
<dbReference type="InterPro" id="IPR003594">
    <property type="entry name" value="HATPase_dom"/>
</dbReference>
<protein>
    <recommendedName>
        <fullName evidence="3">histidine kinase</fullName>
        <ecNumber evidence="3">2.7.13.3</ecNumber>
    </recommendedName>
</protein>
<sequence length="332" mass="35623">MTKEQSSDPAGYEPMQRHPTWTHELHTARAAGISDSPKRLVDEDSTERLDLLECLRDADHRRDQFIATLGHELRNPLAPVRYAAKLLHRSEDPAVRRAATIIDRQVDGMAALLDKLLDVSRISHGLVELKRESVDLRELVQAAAEDARPWADSTGLQLTVEAPDAAIMVSGDRVRLKQVLDNLLNNAIKFTSGGGHVRLALDMDGGIARLRVADDGIGIPAEMLTRIFEPLVQVRAGSSGNHPGGLGIGLALVRNVMALHGGDIRAESAGHQKGATFILSLPTASGPAALHAASGAASTAAARPGLRPRITDDHPDAVELAAERPRLEGLLQ</sequence>
<proteinExistence type="predicted"/>
<gene>
    <name evidence="9" type="ORF">JI739_17195</name>
</gene>
<dbReference type="RefSeq" id="WP_201685171.1">
    <property type="nucleotide sequence ID" value="NZ_JAEQNA010000007.1"/>
</dbReference>
<evidence type="ECO:0000256" key="6">
    <source>
        <dbReference type="ARBA" id="ARBA00022777"/>
    </source>
</evidence>
<evidence type="ECO:0000256" key="2">
    <source>
        <dbReference type="ARBA" id="ARBA00004429"/>
    </source>
</evidence>
<dbReference type="PROSITE" id="PS50109">
    <property type="entry name" value="HIS_KIN"/>
    <property type="match status" value="1"/>
</dbReference>
<dbReference type="PRINTS" id="PR00344">
    <property type="entry name" value="BCTRLSENSOR"/>
</dbReference>
<keyword evidence="10" id="KW-1185">Reference proteome</keyword>
<dbReference type="Gene3D" id="1.10.287.130">
    <property type="match status" value="1"/>
</dbReference>
<comment type="caution">
    <text evidence="9">The sequence shown here is derived from an EMBL/GenBank/DDBJ whole genome shotgun (WGS) entry which is preliminary data.</text>
</comment>
<dbReference type="Pfam" id="PF00512">
    <property type="entry name" value="HisKA"/>
    <property type="match status" value="1"/>
</dbReference>
<feature type="region of interest" description="Disordered" evidence="7">
    <location>
        <begin position="1"/>
        <end position="23"/>
    </location>
</feature>
<accession>A0A937D2Y1</accession>
<feature type="domain" description="Histidine kinase" evidence="8">
    <location>
        <begin position="68"/>
        <end position="285"/>
    </location>
</feature>
<dbReference type="GO" id="GO:0005886">
    <property type="term" value="C:plasma membrane"/>
    <property type="evidence" value="ECO:0007669"/>
    <property type="project" value="UniProtKB-SubCell"/>
</dbReference>
<dbReference type="CDD" id="cd00082">
    <property type="entry name" value="HisKA"/>
    <property type="match status" value="1"/>
</dbReference>
<dbReference type="Proteomes" id="UP000613011">
    <property type="component" value="Unassembled WGS sequence"/>
</dbReference>
<dbReference type="EMBL" id="JAEQNA010000007">
    <property type="protein sequence ID" value="MBL0422089.1"/>
    <property type="molecule type" value="Genomic_DNA"/>
</dbReference>
<dbReference type="GO" id="GO:0000155">
    <property type="term" value="F:phosphorelay sensor kinase activity"/>
    <property type="evidence" value="ECO:0007669"/>
    <property type="project" value="InterPro"/>
</dbReference>
<evidence type="ECO:0000313" key="10">
    <source>
        <dbReference type="Proteomes" id="UP000613011"/>
    </source>
</evidence>
<comment type="subcellular location">
    <subcellularLocation>
        <location evidence="2">Cell inner membrane</location>
        <topology evidence="2">Multi-pass membrane protein</topology>
    </subcellularLocation>
</comment>
<comment type="catalytic activity">
    <reaction evidence="1">
        <text>ATP + protein L-histidine = ADP + protein N-phospho-L-histidine.</text>
        <dbReference type="EC" id="2.7.13.3"/>
    </reaction>
</comment>
<dbReference type="SUPFAM" id="SSF55874">
    <property type="entry name" value="ATPase domain of HSP90 chaperone/DNA topoisomerase II/histidine kinase"/>
    <property type="match status" value="1"/>
</dbReference>
<keyword evidence="6 9" id="KW-0418">Kinase</keyword>
<keyword evidence="4" id="KW-0597">Phosphoprotein</keyword>
<dbReference type="Pfam" id="PF02518">
    <property type="entry name" value="HATPase_c"/>
    <property type="match status" value="1"/>
</dbReference>
<dbReference type="PANTHER" id="PTHR43547">
    <property type="entry name" value="TWO-COMPONENT HISTIDINE KINASE"/>
    <property type="match status" value="1"/>
</dbReference>
<dbReference type="InterPro" id="IPR036097">
    <property type="entry name" value="HisK_dim/P_sf"/>
</dbReference>
<dbReference type="InterPro" id="IPR003661">
    <property type="entry name" value="HisK_dim/P_dom"/>
</dbReference>
<evidence type="ECO:0000256" key="1">
    <source>
        <dbReference type="ARBA" id="ARBA00000085"/>
    </source>
</evidence>
<evidence type="ECO:0000256" key="5">
    <source>
        <dbReference type="ARBA" id="ARBA00022679"/>
    </source>
</evidence>
<evidence type="ECO:0000259" key="8">
    <source>
        <dbReference type="PROSITE" id="PS50109"/>
    </source>
</evidence>
<dbReference type="Gene3D" id="3.30.565.10">
    <property type="entry name" value="Histidine kinase-like ATPase, C-terminal domain"/>
    <property type="match status" value="1"/>
</dbReference>
<evidence type="ECO:0000256" key="7">
    <source>
        <dbReference type="SAM" id="MobiDB-lite"/>
    </source>
</evidence>
<dbReference type="AlphaFoldDB" id="A0A937D2Y1"/>
<keyword evidence="5" id="KW-0808">Transferase</keyword>
<name>A0A937D2Y1_9BURK</name>
<dbReference type="SMART" id="SM00387">
    <property type="entry name" value="HATPase_c"/>
    <property type="match status" value="1"/>
</dbReference>
<evidence type="ECO:0000313" key="9">
    <source>
        <dbReference type="EMBL" id="MBL0422089.1"/>
    </source>
</evidence>
<reference evidence="9" key="1">
    <citation type="submission" date="2021-01" db="EMBL/GenBank/DDBJ databases">
        <title>Ramlibacter sp. strain AW1 16S ribosomal RNA gene Genome sequencing and assembly.</title>
        <authorList>
            <person name="Kang M."/>
        </authorList>
    </citation>
    <scope>NUCLEOTIDE SEQUENCE</scope>
    <source>
        <strain evidence="9">AW1</strain>
    </source>
</reference>
<dbReference type="InterPro" id="IPR005467">
    <property type="entry name" value="His_kinase_dom"/>
</dbReference>
<dbReference type="PANTHER" id="PTHR43547:SF2">
    <property type="entry name" value="HYBRID SIGNAL TRANSDUCTION HISTIDINE KINASE C"/>
    <property type="match status" value="1"/>
</dbReference>
<dbReference type="InterPro" id="IPR004358">
    <property type="entry name" value="Sig_transdc_His_kin-like_C"/>
</dbReference>
<evidence type="ECO:0000256" key="3">
    <source>
        <dbReference type="ARBA" id="ARBA00012438"/>
    </source>
</evidence>
<dbReference type="FunFam" id="3.30.565.10:FF:000006">
    <property type="entry name" value="Sensor histidine kinase WalK"/>
    <property type="match status" value="1"/>
</dbReference>
<evidence type="ECO:0000256" key="4">
    <source>
        <dbReference type="ARBA" id="ARBA00022553"/>
    </source>
</evidence>